<dbReference type="Proteomes" id="UP000002051">
    <property type="component" value="Chromosome 3"/>
</dbReference>
<dbReference type="EMBL" id="CM001219">
    <property type="protein sequence ID" value="KEH33024.1"/>
    <property type="molecule type" value="Genomic_DNA"/>
</dbReference>
<sequence>MLYTLKSSLPKMASFFLSSLVLKFIAALILLPQGLAAYKLTPTYKPLNSELPPYTNFVPPFSLNPVYNAPIYKTSNSPPIYNPPIYEAPPTYKPSKKRLQPPFQKLPRV</sequence>
<gene>
    <name evidence="2" type="ordered locus">MTR_3g415590</name>
</gene>
<organism evidence="2 4">
    <name type="scientific">Medicago truncatula</name>
    <name type="common">Barrel medic</name>
    <name type="synonym">Medicago tribuloides</name>
    <dbReference type="NCBI Taxonomy" id="3880"/>
    <lineage>
        <taxon>Eukaryota</taxon>
        <taxon>Viridiplantae</taxon>
        <taxon>Streptophyta</taxon>
        <taxon>Embryophyta</taxon>
        <taxon>Tracheophyta</taxon>
        <taxon>Spermatophyta</taxon>
        <taxon>Magnoliopsida</taxon>
        <taxon>eudicotyledons</taxon>
        <taxon>Gunneridae</taxon>
        <taxon>Pentapetalae</taxon>
        <taxon>rosids</taxon>
        <taxon>fabids</taxon>
        <taxon>Fabales</taxon>
        <taxon>Fabaceae</taxon>
        <taxon>Papilionoideae</taxon>
        <taxon>50 kb inversion clade</taxon>
        <taxon>NPAAA clade</taxon>
        <taxon>Hologalegina</taxon>
        <taxon>IRL clade</taxon>
        <taxon>Trifolieae</taxon>
        <taxon>Medicago</taxon>
    </lineage>
</organism>
<reference evidence="3" key="3">
    <citation type="submission" date="2015-04" db="UniProtKB">
        <authorList>
            <consortium name="EnsemblPlants"/>
        </authorList>
    </citation>
    <scope>IDENTIFICATION</scope>
    <source>
        <strain evidence="3">cv. Jemalong A17</strain>
    </source>
</reference>
<evidence type="ECO:0000313" key="4">
    <source>
        <dbReference type="Proteomes" id="UP000002051"/>
    </source>
</evidence>
<proteinExistence type="predicted"/>
<accession>A0A072UT72</accession>
<name>A0A072UT72_MEDTR</name>
<dbReference type="AlphaFoldDB" id="A0A072UT72"/>
<evidence type="ECO:0000313" key="3">
    <source>
        <dbReference type="EnsemblPlants" id="KEH33024"/>
    </source>
</evidence>
<evidence type="ECO:0000256" key="1">
    <source>
        <dbReference type="SAM" id="MobiDB-lite"/>
    </source>
</evidence>
<feature type="region of interest" description="Disordered" evidence="1">
    <location>
        <begin position="89"/>
        <end position="109"/>
    </location>
</feature>
<keyword evidence="4" id="KW-1185">Reference proteome</keyword>
<reference evidence="2 4" key="2">
    <citation type="journal article" date="2014" name="BMC Genomics">
        <title>An improved genome release (version Mt4.0) for the model legume Medicago truncatula.</title>
        <authorList>
            <person name="Tang H."/>
            <person name="Krishnakumar V."/>
            <person name="Bidwell S."/>
            <person name="Rosen B."/>
            <person name="Chan A."/>
            <person name="Zhou S."/>
            <person name="Gentzbittel L."/>
            <person name="Childs K.L."/>
            <person name="Yandell M."/>
            <person name="Gundlach H."/>
            <person name="Mayer K.F."/>
            <person name="Schwartz D.C."/>
            <person name="Town C.D."/>
        </authorList>
    </citation>
    <scope>GENOME REANNOTATION</scope>
    <source>
        <strain evidence="2">A17</strain>
        <strain evidence="3 4">cv. Jemalong A17</strain>
    </source>
</reference>
<dbReference type="STRING" id="3880.A0A072UT72"/>
<dbReference type="EnsemblPlants" id="KEH33024">
    <property type="protein sequence ID" value="KEH33024"/>
    <property type="gene ID" value="MTR_3g415590"/>
</dbReference>
<dbReference type="HOGENOM" id="CLU_2336802_0_0_1"/>
<evidence type="ECO:0000313" key="2">
    <source>
        <dbReference type="EMBL" id="KEH33024.1"/>
    </source>
</evidence>
<reference evidence="2 4" key="1">
    <citation type="journal article" date="2011" name="Nature">
        <title>The Medicago genome provides insight into the evolution of rhizobial symbioses.</title>
        <authorList>
            <person name="Young N.D."/>
            <person name="Debelle F."/>
            <person name="Oldroyd G.E."/>
            <person name="Geurts R."/>
            <person name="Cannon S.B."/>
            <person name="Udvardi M.K."/>
            <person name="Benedito V.A."/>
            <person name="Mayer K.F."/>
            <person name="Gouzy J."/>
            <person name="Schoof H."/>
            <person name="Van de Peer Y."/>
            <person name="Proost S."/>
            <person name="Cook D.R."/>
            <person name="Meyers B.C."/>
            <person name="Spannagl M."/>
            <person name="Cheung F."/>
            <person name="De Mita S."/>
            <person name="Krishnakumar V."/>
            <person name="Gundlach H."/>
            <person name="Zhou S."/>
            <person name="Mudge J."/>
            <person name="Bharti A.K."/>
            <person name="Murray J.D."/>
            <person name="Naoumkina M.A."/>
            <person name="Rosen B."/>
            <person name="Silverstein K.A."/>
            <person name="Tang H."/>
            <person name="Rombauts S."/>
            <person name="Zhao P.X."/>
            <person name="Zhou P."/>
            <person name="Barbe V."/>
            <person name="Bardou P."/>
            <person name="Bechner M."/>
            <person name="Bellec A."/>
            <person name="Berger A."/>
            <person name="Berges H."/>
            <person name="Bidwell S."/>
            <person name="Bisseling T."/>
            <person name="Choisne N."/>
            <person name="Couloux A."/>
            <person name="Denny R."/>
            <person name="Deshpande S."/>
            <person name="Dai X."/>
            <person name="Doyle J.J."/>
            <person name="Dudez A.M."/>
            <person name="Farmer A.D."/>
            <person name="Fouteau S."/>
            <person name="Franken C."/>
            <person name="Gibelin C."/>
            <person name="Gish J."/>
            <person name="Goldstein S."/>
            <person name="Gonzalez A.J."/>
            <person name="Green P.J."/>
            <person name="Hallab A."/>
            <person name="Hartog M."/>
            <person name="Hua A."/>
            <person name="Humphray S.J."/>
            <person name="Jeong D.H."/>
            <person name="Jing Y."/>
            <person name="Jocker A."/>
            <person name="Kenton S.M."/>
            <person name="Kim D.J."/>
            <person name="Klee K."/>
            <person name="Lai H."/>
            <person name="Lang C."/>
            <person name="Lin S."/>
            <person name="Macmil S.L."/>
            <person name="Magdelenat G."/>
            <person name="Matthews L."/>
            <person name="McCorrison J."/>
            <person name="Monaghan E.L."/>
            <person name="Mun J.H."/>
            <person name="Najar F.Z."/>
            <person name="Nicholson C."/>
            <person name="Noirot C."/>
            <person name="O'Bleness M."/>
            <person name="Paule C.R."/>
            <person name="Poulain J."/>
            <person name="Prion F."/>
            <person name="Qin B."/>
            <person name="Qu C."/>
            <person name="Retzel E.F."/>
            <person name="Riddle C."/>
            <person name="Sallet E."/>
            <person name="Samain S."/>
            <person name="Samson N."/>
            <person name="Sanders I."/>
            <person name="Saurat O."/>
            <person name="Scarpelli C."/>
            <person name="Schiex T."/>
            <person name="Segurens B."/>
            <person name="Severin A.J."/>
            <person name="Sherrier D.J."/>
            <person name="Shi R."/>
            <person name="Sims S."/>
            <person name="Singer S.R."/>
            <person name="Sinharoy S."/>
            <person name="Sterck L."/>
            <person name="Viollet A."/>
            <person name="Wang B.B."/>
            <person name="Wang K."/>
            <person name="Wang M."/>
            <person name="Wang X."/>
            <person name="Warfsmann J."/>
            <person name="Weissenbach J."/>
            <person name="White D.D."/>
            <person name="White J.D."/>
            <person name="Wiley G.B."/>
            <person name="Wincker P."/>
            <person name="Xing Y."/>
            <person name="Yang L."/>
            <person name="Yao Z."/>
            <person name="Ying F."/>
            <person name="Zhai J."/>
            <person name="Zhou L."/>
            <person name="Zuber A."/>
            <person name="Denarie J."/>
            <person name="Dixon R.A."/>
            <person name="May G.D."/>
            <person name="Schwartz D.C."/>
            <person name="Rogers J."/>
            <person name="Quetier F."/>
            <person name="Town C.D."/>
            <person name="Roe B.A."/>
        </authorList>
    </citation>
    <scope>NUCLEOTIDE SEQUENCE [LARGE SCALE GENOMIC DNA]</scope>
    <source>
        <strain evidence="2">A17</strain>
        <strain evidence="3 4">cv. Jemalong A17</strain>
    </source>
</reference>
<protein>
    <submittedName>
        <fullName evidence="2">Early nodulin protein</fullName>
    </submittedName>
</protein>